<sequence>MVALSPFLEAVVEPGSGWISPQRMSGAMKLPMTDLAKIVHLHRNTLSRRPQSPEVQSRLGRVAKIIARAAAMIGGEANRAVIWFRFEPLPGFDHKTAAQLVAEGHADAVETYLDMLDDGVYA</sequence>
<dbReference type="Pfam" id="PF20432">
    <property type="entry name" value="Xre-like-HTH"/>
    <property type="match status" value="1"/>
</dbReference>
<gene>
    <name evidence="3" type="ordered locus">glr2724</name>
</gene>
<dbReference type="EnsemblBacteria" id="BAC90665">
    <property type="protein sequence ID" value="BAC90665"/>
    <property type="gene ID" value="BAC90665"/>
</dbReference>
<dbReference type="InterPro" id="IPR046847">
    <property type="entry name" value="Xre-like_HTH"/>
</dbReference>
<dbReference type="InParanoid" id="Q7NH13"/>
<feature type="domain" description="Antitoxin Xre/MbcA/ParS-like toxin-binding" evidence="1">
    <location>
        <begin position="69"/>
        <end position="119"/>
    </location>
</feature>
<feature type="domain" description="Antitoxin Xre-like helix-turn-helix" evidence="2">
    <location>
        <begin position="10"/>
        <end position="63"/>
    </location>
</feature>
<dbReference type="GO" id="GO:0003677">
    <property type="term" value="F:DNA binding"/>
    <property type="evidence" value="ECO:0007669"/>
    <property type="project" value="InterPro"/>
</dbReference>
<dbReference type="RefSeq" id="WP_011142718.1">
    <property type="nucleotide sequence ID" value="NC_005125.1"/>
</dbReference>
<dbReference type="KEGG" id="gvi:glr2724"/>
<evidence type="ECO:0000259" key="1">
    <source>
        <dbReference type="Pfam" id="PF09722"/>
    </source>
</evidence>
<protein>
    <submittedName>
        <fullName evidence="3">Glr2724 protein</fullName>
    </submittedName>
</protein>
<dbReference type="Proteomes" id="UP000000557">
    <property type="component" value="Chromosome"/>
</dbReference>
<reference evidence="3 4" key="1">
    <citation type="journal article" date="2003" name="DNA Res.">
        <title>Complete genome structure of Gloeobacter violaceus PCC 7421, a cyanobacterium that lacks thylakoids.</title>
        <authorList>
            <person name="Nakamura Y."/>
            <person name="Kaneko T."/>
            <person name="Sato S."/>
            <person name="Mimuro M."/>
            <person name="Miyashita H."/>
            <person name="Tsuchiya T."/>
            <person name="Sasamoto S."/>
            <person name="Watanabe A."/>
            <person name="Kawashima K."/>
            <person name="Kishida Y."/>
            <person name="Kiyokawa C."/>
            <person name="Kohara M."/>
            <person name="Matsumoto M."/>
            <person name="Matsuno A."/>
            <person name="Nakazaki N."/>
            <person name="Shimpo S."/>
            <person name="Takeuchi C."/>
            <person name="Yamada M."/>
            <person name="Tabata S."/>
        </authorList>
    </citation>
    <scope>NUCLEOTIDE SEQUENCE [LARGE SCALE GENOMIC DNA]</scope>
    <source>
        <strain evidence="4">ATCC 29082 / PCC 7421</strain>
    </source>
</reference>
<dbReference type="eggNOG" id="ENOG50324AW">
    <property type="taxonomic scope" value="Bacteria"/>
</dbReference>
<dbReference type="OrthoDB" id="582619at2"/>
<dbReference type="InterPro" id="IPR024467">
    <property type="entry name" value="Xre/MbcA/ParS-like_toxin-bd"/>
</dbReference>
<organism evidence="3 4">
    <name type="scientific">Gloeobacter violaceus (strain ATCC 29082 / PCC 7421)</name>
    <dbReference type="NCBI Taxonomy" id="251221"/>
    <lineage>
        <taxon>Bacteria</taxon>
        <taxon>Bacillati</taxon>
        <taxon>Cyanobacteriota</taxon>
        <taxon>Cyanophyceae</taxon>
        <taxon>Gloeobacterales</taxon>
        <taxon>Gloeobacteraceae</taxon>
        <taxon>Gloeobacter</taxon>
    </lineage>
</organism>
<reference evidence="3 4" key="2">
    <citation type="journal article" date="2003" name="DNA Res.">
        <title>Complete genome structure of Gloeobacter violaceus PCC 7421, a cyanobacterium that lacks thylakoids (supplement).</title>
        <authorList>
            <person name="Nakamura Y."/>
            <person name="Kaneko T."/>
            <person name="Sato S."/>
            <person name="Mimuro M."/>
            <person name="Miyashita H."/>
            <person name="Tsuchiya T."/>
            <person name="Sasamoto S."/>
            <person name="Watanabe A."/>
            <person name="Kawashima K."/>
            <person name="Kishida Y."/>
            <person name="Kiyokawa C."/>
            <person name="Kohara M."/>
            <person name="Matsumoto M."/>
            <person name="Matsuno A."/>
            <person name="Nakazaki N."/>
            <person name="Shimpo S."/>
            <person name="Takeuchi C."/>
            <person name="Yamada M."/>
            <person name="Tabata S."/>
        </authorList>
    </citation>
    <scope>NUCLEOTIDE SEQUENCE [LARGE SCALE GENOMIC DNA]</scope>
    <source>
        <strain evidence="4">ATCC 29082 / PCC 7421</strain>
    </source>
</reference>
<evidence type="ECO:0000259" key="2">
    <source>
        <dbReference type="Pfam" id="PF20432"/>
    </source>
</evidence>
<keyword evidence="4" id="KW-1185">Reference proteome</keyword>
<evidence type="ECO:0000313" key="3">
    <source>
        <dbReference type="EMBL" id="BAC90665.1"/>
    </source>
</evidence>
<accession>Q7NH13</accession>
<dbReference type="HOGENOM" id="CLU_135057_2_0_3"/>
<dbReference type="AlphaFoldDB" id="Q7NH13"/>
<name>Q7NH13_GLOVI</name>
<evidence type="ECO:0000313" key="4">
    <source>
        <dbReference type="Proteomes" id="UP000000557"/>
    </source>
</evidence>
<dbReference type="Pfam" id="PF09722">
    <property type="entry name" value="Xre_MbcA_ParS_C"/>
    <property type="match status" value="1"/>
</dbReference>
<dbReference type="STRING" id="251221.gene:10760226"/>
<dbReference type="EMBL" id="BA000045">
    <property type="protein sequence ID" value="BAC90665.1"/>
    <property type="molecule type" value="Genomic_DNA"/>
</dbReference>
<proteinExistence type="predicted"/>